<evidence type="ECO:0000256" key="3">
    <source>
        <dbReference type="ARBA" id="ARBA00023172"/>
    </source>
</evidence>
<feature type="domain" description="Tyr recombinase" evidence="5">
    <location>
        <begin position="231"/>
        <end position="405"/>
    </location>
</feature>
<dbReference type="PROSITE" id="PS51898">
    <property type="entry name" value="TYR_RECOMBINASE"/>
    <property type="match status" value="1"/>
</dbReference>
<comment type="caution">
    <text evidence="6">The sequence shown here is derived from an EMBL/GenBank/DDBJ whole genome shotgun (WGS) entry which is preliminary data.</text>
</comment>
<dbReference type="InterPro" id="IPR002104">
    <property type="entry name" value="Integrase_catalytic"/>
</dbReference>
<dbReference type="InterPro" id="IPR013762">
    <property type="entry name" value="Integrase-like_cat_sf"/>
</dbReference>
<dbReference type="Pfam" id="PF13356">
    <property type="entry name" value="Arm-DNA-bind_3"/>
    <property type="match status" value="1"/>
</dbReference>
<organism evidence="6 7">
    <name type="scientific">Zeimonas arvi</name>
    <dbReference type="NCBI Taxonomy" id="2498847"/>
    <lineage>
        <taxon>Bacteria</taxon>
        <taxon>Pseudomonadati</taxon>
        <taxon>Pseudomonadota</taxon>
        <taxon>Betaproteobacteria</taxon>
        <taxon>Burkholderiales</taxon>
        <taxon>Burkholderiaceae</taxon>
        <taxon>Zeimonas</taxon>
    </lineage>
</organism>
<evidence type="ECO:0000256" key="4">
    <source>
        <dbReference type="SAM" id="MobiDB-lite"/>
    </source>
</evidence>
<dbReference type="InterPro" id="IPR038488">
    <property type="entry name" value="Integrase_DNA-bd_sf"/>
</dbReference>
<evidence type="ECO:0000256" key="1">
    <source>
        <dbReference type="ARBA" id="ARBA00008857"/>
    </source>
</evidence>
<dbReference type="GO" id="GO:0003677">
    <property type="term" value="F:DNA binding"/>
    <property type="evidence" value="ECO:0007669"/>
    <property type="project" value="InterPro"/>
</dbReference>
<evidence type="ECO:0000313" key="6">
    <source>
        <dbReference type="EMBL" id="TXL63878.1"/>
    </source>
</evidence>
<comment type="similarity">
    <text evidence="1">Belongs to the 'phage' integrase family.</text>
</comment>
<dbReference type="AlphaFoldDB" id="A0A5C8NRF5"/>
<dbReference type="CDD" id="cd00796">
    <property type="entry name" value="INT_Rci_Hp1_C"/>
    <property type="match status" value="1"/>
</dbReference>
<dbReference type="PANTHER" id="PTHR30629:SF2">
    <property type="entry name" value="PROPHAGE INTEGRASE INTS-RELATED"/>
    <property type="match status" value="1"/>
</dbReference>
<evidence type="ECO:0000256" key="2">
    <source>
        <dbReference type="ARBA" id="ARBA00022908"/>
    </source>
</evidence>
<keyword evidence="2" id="KW-0229">DNA integration</keyword>
<dbReference type="Proteomes" id="UP000321548">
    <property type="component" value="Unassembled WGS sequence"/>
</dbReference>
<dbReference type="GO" id="GO:0006310">
    <property type="term" value="P:DNA recombination"/>
    <property type="evidence" value="ECO:0007669"/>
    <property type="project" value="UniProtKB-KW"/>
</dbReference>
<keyword evidence="7" id="KW-1185">Reference proteome</keyword>
<gene>
    <name evidence="6" type="ORF">FHP08_16430</name>
</gene>
<evidence type="ECO:0000259" key="5">
    <source>
        <dbReference type="PROSITE" id="PS51898"/>
    </source>
</evidence>
<dbReference type="PANTHER" id="PTHR30629">
    <property type="entry name" value="PROPHAGE INTEGRASE"/>
    <property type="match status" value="1"/>
</dbReference>
<dbReference type="Pfam" id="PF00589">
    <property type="entry name" value="Phage_integrase"/>
    <property type="match status" value="1"/>
</dbReference>
<dbReference type="Pfam" id="PF24624">
    <property type="entry name" value="Int_N"/>
    <property type="match status" value="1"/>
</dbReference>
<protein>
    <submittedName>
        <fullName evidence="6">Site-specific integrase</fullName>
    </submittedName>
</protein>
<dbReference type="InterPro" id="IPR057084">
    <property type="entry name" value="Int_N"/>
</dbReference>
<dbReference type="Gene3D" id="1.10.443.10">
    <property type="entry name" value="Intergrase catalytic core"/>
    <property type="match status" value="1"/>
</dbReference>
<reference evidence="6 7" key="1">
    <citation type="submission" date="2019-06" db="EMBL/GenBank/DDBJ databases">
        <title>Quisquiliibacterium sp. nov., isolated from a maize field.</title>
        <authorList>
            <person name="Lin S.-Y."/>
            <person name="Tsai C.-F."/>
            <person name="Young C.-C."/>
        </authorList>
    </citation>
    <scope>NUCLEOTIDE SEQUENCE [LARGE SCALE GENOMIC DNA]</scope>
    <source>
        <strain evidence="6 7">CC-CFT501</strain>
    </source>
</reference>
<dbReference type="InterPro" id="IPR050808">
    <property type="entry name" value="Phage_Integrase"/>
</dbReference>
<dbReference type="EMBL" id="VDUY01000007">
    <property type="protein sequence ID" value="TXL63878.1"/>
    <property type="molecule type" value="Genomic_DNA"/>
</dbReference>
<dbReference type="Gene3D" id="3.30.160.390">
    <property type="entry name" value="Integrase, DNA-binding domain"/>
    <property type="match status" value="1"/>
</dbReference>
<dbReference type="OrthoDB" id="662444at2"/>
<dbReference type="InterPro" id="IPR011010">
    <property type="entry name" value="DNA_brk_join_enz"/>
</dbReference>
<dbReference type="GO" id="GO:0015074">
    <property type="term" value="P:DNA integration"/>
    <property type="evidence" value="ECO:0007669"/>
    <property type="project" value="UniProtKB-KW"/>
</dbReference>
<sequence length="408" mass="45719">MEYGVGAQIKITKQFIDEITANGERQVFRDSECKGLQLRVSPAGRKVWAYDYRDPAGKRQTFTVGDADRVSPGEARKKVRALGEDPAAEKRAEKVEAAKAGSRTLRAYLEGRYWDDHLKRARSGEATKKRILAAWAPLLDTDMAGLSVEKVAAHRLKRLDAGVKPQTLNRDRTALLALVNHAVDARLIDRNPLDDSRFKPFTARTAVRVSDDKRVRFLGQRDKDEDFRDEHGKKVGERERFTAALADSATPDYLRRLVTLALHTGMRRGEMFKLRWSEVSIERGDLRVLGDTAKTGEGRVIPLNAQALAVLRELREEKAPTQTLVFVNPDTDDAFTTLKRSWASLVNRAKVADFTLHDCRHDFASRLVQAGVPLEVVRDLLGHSSITLTERYAHLAPHQAVSAVAKLV</sequence>
<proteinExistence type="inferred from homology"/>
<feature type="region of interest" description="Disordered" evidence="4">
    <location>
        <begin position="68"/>
        <end position="95"/>
    </location>
</feature>
<name>A0A5C8NRF5_9BURK</name>
<evidence type="ECO:0000313" key="7">
    <source>
        <dbReference type="Proteomes" id="UP000321548"/>
    </source>
</evidence>
<accession>A0A5C8NRF5</accession>
<keyword evidence="3" id="KW-0233">DNA recombination</keyword>
<dbReference type="InterPro" id="IPR025166">
    <property type="entry name" value="Integrase_DNA_bind_dom"/>
</dbReference>
<dbReference type="SUPFAM" id="SSF56349">
    <property type="entry name" value="DNA breaking-rejoining enzymes"/>
    <property type="match status" value="1"/>
</dbReference>